<accession>A0A834X6E4</accession>
<organism evidence="1 2">
    <name type="scientific">Senna tora</name>
    <dbReference type="NCBI Taxonomy" id="362788"/>
    <lineage>
        <taxon>Eukaryota</taxon>
        <taxon>Viridiplantae</taxon>
        <taxon>Streptophyta</taxon>
        <taxon>Embryophyta</taxon>
        <taxon>Tracheophyta</taxon>
        <taxon>Spermatophyta</taxon>
        <taxon>Magnoliopsida</taxon>
        <taxon>eudicotyledons</taxon>
        <taxon>Gunneridae</taxon>
        <taxon>Pentapetalae</taxon>
        <taxon>rosids</taxon>
        <taxon>fabids</taxon>
        <taxon>Fabales</taxon>
        <taxon>Fabaceae</taxon>
        <taxon>Caesalpinioideae</taxon>
        <taxon>Cassia clade</taxon>
        <taxon>Senna</taxon>
    </lineage>
</organism>
<keyword evidence="2" id="KW-1185">Reference proteome</keyword>
<name>A0A834X6E4_9FABA</name>
<dbReference type="Proteomes" id="UP000634136">
    <property type="component" value="Unassembled WGS sequence"/>
</dbReference>
<proteinExistence type="predicted"/>
<evidence type="ECO:0000313" key="1">
    <source>
        <dbReference type="EMBL" id="KAF7838662.1"/>
    </source>
</evidence>
<protein>
    <submittedName>
        <fullName evidence="1">Uncharacterized protein</fullName>
    </submittedName>
</protein>
<reference evidence="1" key="1">
    <citation type="submission" date="2020-09" db="EMBL/GenBank/DDBJ databases">
        <title>Genome-Enabled Discovery of Anthraquinone Biosynthesis in Senna tora.</title>
        <authorList>
            <person name="Kang S.-H."/>
            <person name="Pandey R.P."/>
            <person name="Lee C.-M."/>
            <person name="Sim J.-S."/>
            <person name="Jeong J.-T."/>
            <person name="Choi B.-S."/>
            <person name="Jung M."/>
            <person name="Ginzburg D."/>
            <person name="Zhao K."/>
            <person name="Won S.Y."/>
            <person name="Oh T.-J."/>
            <person name="Yu Y."/>
            <person name="Kim N.-H."/>
            <person name="Lee O.R."/>
            <person name="Lee T.-H."/>
            <person name="Bashyal P."/>
            <person name="Kim T.-S."/>
            <person name="Lee W.-H."/>
            <person name="Kawkins C."/>
            <person name="Kim C.-K."/>
            <person name="Kim J.S."/>
            <person name="Ahn B.O."/>
            <person name="Rhee S.Y."/>
            <person name="Sohng J.K."/>
        </authorList>
    </citation>
    <scope>NUCLEOTIDE SEQUENCE</scope>
    <source>
        <tissue evidence="1">Leaf</tissue>
    </source>
</reference>
<dbReference type="EMBL" id="JAAIUW010000003">
    <property type="protein sequence ID" value="KAF7838662.1"/>
    <property type="molecule type" value="Genomic_DNA"/>
</dbReference>
<dbReference type="AlphaFoldDB" id="A0A834X6E4"/>
<comment type="caution">
    <text evidence="1">The sequence shown here is derived from an EMBL/GenBank/DDBJ whole genome shotgun (WGS) entry which is preliminary data.</text>
</comment>
<sequence length="40" mass="4220">MVMKINRSLMFHSSPPAEVASILNDDMLGVGITRACVAGS</sequence>
<gene>
    <name evidence="1" type="ORF">G2W53_007144</name>
</gene>
<evidence type="ECO:0000313" key="2">
    <source>
        <dbReference type="Proteomes" id="UP000634136"/>
    </source>
</evidence>